<evidence type="ECO:0000259" key="2">
    <source>
        <dbReference type="Pfam" id="PF13439"/>
    </source>
</evidence>
<evidence type="ECO:0000313" key="3">
    <source>
        <dbReference type="EMBL" id="SNC77530.1"/>
    </source>
</evidence>
<dbReference type="GO" id="GO:0009103">
    <property type="term" value="P:lipopolysaccharide biosynthetic process"/>
    <property type="evidence" value="ECO:0007669"/>
    <property type="project" value="TreeGrafter"/>
</dbReference>
<gene>
    <name evidence="3" type="ORF">SAMN06265337_4116</name>
</gene>
<dbReference type="Gene3D" id="3.40.50.2000">
    <property type="entry name" value="Glycogen Phosphorylase B"/>
    <property type="match status" value="2"/>
</dbReference>
<evidence type="ECO:0000313" key="4">
    <source>
        <dbReference type="Proteomes" id="UP000198131"/>
    </source>
</evidence>
<dbReference type="Pfam" id="PF13439">
    <property type="entry name" value="Glyco_transf_4"/>
    <property type="match status" value="1"/>
</dbReference>
<accession>A0A212UH77</accession>
<name>A0A212UH77_9BACT</name>
<dbReference type="PANTHER" id="PTHR46401">
    <property type="entry name" value="GLYCOSYLTRANSFERASE WBBK-RELATED"/>
    <property type="match status" value="1"/>
</dbReference>
<keyword evidence="4" id="KW-1185">Reference proteome</keyword>
<protein>
    <submittedName>
        <fullName evidence="3">Glycosyltransferase involved in cell wall bisynthesis</fullName>
    </submittedName>
</protein>
<dbReference type="AlphaFoldDB" id="A0A212UH77"/>
<proteinExistence type="predicted"/>
<dbReference type="PANTHER" id="PTHR46401:SF2">
    <property type="entry name" value="GLYCOSYLTRANSFERASE WBBK-RELATED"/>
    <property type="match status" value="1"/>
</dbReference>
<dbReference type="GO" id="GO:0016757">
    <property type="term" value="F:glycosyltransferase activity"/>
    <property type="evidence" value="ECO:0007669"/>
    <property type="project" value="TreeGrafter"/>
</dbReference>
<organism evidence="3 4">
    <name type="scientific">Hymenobacter gelipurpurascens</name>
    <dbReference type="NCBI Taxonomy" id="89968"/>
    <lineage>
        <taxon>Bacteria</taxon>
        <taxon>Pseudomonadati</taxon>
        <taxon>Bacteroidota</taxon>
        <taxon>Cytophagia</taxon>
        <taxon>Cytophagales</taxon>
        <taxon>Hymenobacteraceae</taxon>
        <taxon>Hymenobacter</taxon>
    </lineage>
</organism>
<dbReference type="Pfam" id="PF13692">
    <property type="entry name" value="Glyco_trans_1_4"/>
    <property type="match status" value="1"/>
</dbReference>
<dbReference type="Proteomes" id="UP000198131">
    <property type="component" value="Unassembled WGS sequence"/>
</dbReference>
<feature type="domain" description="Glycosyltransferase subfamily 4-like N-terminal" evidence="2">
    <location>
        <begin position="3"/>
        <end position="159"/>
    </location>
</feature>
<keyword evidence="1 3" id="KW-0808">Transferase</keyword>
<sequence length="385" mass="43617">MPRFTSLLAEGMRRRGHQVVVWAPTARFPWVKSASSASKWLGYIDQYVLFPLQVYQRIKHCPVDTLFVFTDHALGPWVPLVAERPHAIHCHDFLAQRSALGEIPQHSTGWTGRIYQAFIRWGYKHGANFISVSLRTRRDLHRFLSRIPTCTEVVYNGFNQQFTQLIPEQARQQLTIRTGFQLLNGYLLHVGGNQWYKNREGVIAIYNAWRAKSQVSLPLLMVGAAPTHELARQHQDSDFKQDIYFVEGLADEEVRLAYSGATALLFPSLAEGFGWPIAEAMASGCPVITTEETPMTEVGGSAAFYIPLQSENEDLVHWAEVGARVVEKVVQLCPEERQETILQCLTNAHRFNTSEALDRIESIYLEILQCSESKIYAKAKALAVE</sequence>
<reference evidence="4" key="1">
    <citation type="submission" date="2017-06" db="EMBL/GenBank/DDBJ databases">
        <authorList>
            <person name="Varghese N."/>
            <person name="Submissions S."/>
        </authorList>
    </citation>
    <scope>NUCLEOTIDE SEQUENCE [LARGE SCALE GENOMIC DNA]</scope>
    <source>
        <strain evidence="4">DSM 11116</strain>
    </source>
</reference>
<evidence type="ECO:0000256" key="1">
    <source>
        <dbReference type="ARBA" id="ARBA00022679"/>
    </source>
</evidence>
<dbReference type="InterPro" id="IPR028098">
    <property type="entry name" value="Glyco_trans_4-like_N"/>
</dbReference>
<dbReference type="EMBL" id="FYEW01000004">
    <property type="protein sequence ID" value="SNC77530.1"/>
    <property type="molecule type" value="Genomic_DNA"/>
</dbReference>
<dbReference type="SUPFAM" id="SSF53756">
    <property type="entry name" value="UDP-Glycosyltransferase/glycogen phosphorylase"/>
    <property type="match status" value="1"/>
</dbReference>